<organism evidence="2 3">
    <name type="scientific">Rhipicephalus sanguineus</name>
    <name type="common">Brown dog tick</name>
    <name type="synonym">Ixodes sanguineus</name>
    <dbReference type="NCBI Taxonomy" id="34632"/>
    <lineage>
        <taxon>Eukaryota</taxon>
        <taxon>Metazoa</taxon>
        <taxon>Ecdysozoa</taxon>
        <taxon>Arthropoda</taxon>
        <taxon>Chelicerata</taxon>
        <taxon>Arachnida</taxon>
        <taxon>Acari</taxon>
        <taxon>Parasitiformes</taxon>
        <taxon>Ixodida</taxon>
        <taxon>Ixodoidea</taxon>
        <taxon>Ixodidae</taxon>
        <taxon>Rhipicephalinae</taxon>
        <taxon>Rhipicephalus</taxon>
        <taxon>Rhipicephalus</taxon>
    </lineage>
</organism>
<feature type="compositionally biased region" description="Basic and acidic residues" evidence="1">
    <location>
        <begin position="156"/>
        <end position="180"/>
    </location>
</feature>
<reference evidence="2" key="1">
    <citation type="journal article" date="2020" name="Cell">
        <title>Large-Scale Comparative Analyses of Tick Genomes Elucidate Their Genetic Diversity and Vector Capacities.</title>
        <authorList>
            <consortium name="Tick Genome and Microbiome Consortium (TIGMIC)"/>
            <person name="Jia N."/>
            <person name="Wang J."/>
            <person name="Shi W."/>
            <person name="Du L."/>
            <person name="Sun Y."/>
            <person name="Zhan W."/>
            <person name="Jiang J.F."/>
            <person name="Wang Q."/>
            <person name="Zhang B."/>
            <person name="Ji P."/>
            <person name="Bell-Sakyi L."/>
            <person name="Cui X.M."/>
            <person name="Yuan T.T."/>
            <person name="Jiang B.G."/>
            <person name="Yang W.F."/>
            <person name="Lam T.T."/>
            <person name="Chang Q.C."/>
            <person name="Ding S.J."/>
            <person name="Wang X.J."/>
            <person name="Zhu J.G."/>
            <person name="Ruan X.D."/>
            <person name="Zhao L."/>
            <person name="Wei J.T."/>
            <person name="Ye R.Z."/>
            <person name="Que T.C."/>
            <person name="Du C.H."/>
            <person name="Zhou Y.H."/>
            <person name="Cheng J.X."/>
            <person name="Dai P.F."/>
            <person name="Guo W.B."/>
            <person name="Han X.H."/>
            <person name="Huang E.J."/>
            <person name="Li L.F."/>
            <person name="Wei W."/>
            <person name="Gao Y.C."/>
            <person name="Liu J.Z."/>
            <person name="Shao H.Z."/>
            <person name="Wang X."/>
            <person name="Wang C.C."/>
            <person name="Yang T.C."/>
            <person name="Huo Q.B."/>
            <person name="Li W."/>
            <person name="Chen H.Y."/>
            <person name="Chen S.E."/>
            <person name="Zhou L.G."/>
            <person name="Ni X.B."/>
            <person name="Tian J.H."/>
            <person name="Sheng Y."/>
            <person name="Liu T."/>
            <person name="Pan Y.S."/>
            <person name="Xia L.Y."/>
            <person name="Li J."/>
            <person name="Zhao F."/>
            <person name="Cao W.C."/>
        </authorList>
    </citation>
    <scope>NUCLEOTIDE SEQUENCE</scope>
    <source>
        <strain evidence="2">Rsan-2018</strain>
    </source>
</reference>
<feature type="compositionally biased region" description="Basic and acidic residues" evidence="1">
    <location>
        <begin position="104"/>
        <end position="132"/>
    </location>
</feature>
<protein>
    <submittedName>
        <fullName evidence="2">Uncharacterized protein</fullName>
    </submittedName>
</protein>
<comment type="caution">
    <text evidence="2">The sequence shown here is derived from an EMBL/GenBank/DDBJ whole genome shotgun (WGS) entry which is preliminary data.</text>
</comment>
<name>A0A9D4SXX2_RHISA</name>
<dbReference type="EMBL" id="JABSTV010001250">
    <property type="protein sequence ID" value="KAH7957741.1"/>
    <property type="molecule type" value="Genomic_DNA"/>
</dbReference>
<feature type="compositionally biased region" description="Basic and acidic residues" evidence="1">
    <location>
        <begin position="33"/>
        <end position="44"/>
    </location>
</feature>
<feature type="region of interest" description="Disordered" evidence="1">
    <location>
        <begin position="1"/>
        <end position="310"/>
    </location>
</feature>
<feature type="compositionally biased region" description="Polar residues" evidence="1">
    <location>
        <begin position="209"/>
        <end position="220"/>
    </location>
</feature>
<dbReference type="Proteomes" id="UP000821837">
    <property type="component" value="Unassembled WGS sequence"/>
</dbReference>
<reference evidence="2" key="2">
    <citation type="submission" date="2021-09" db="EMBL/GenBank/DDBJ databases">
        <authorList>
            <person name="Jia N."/>
            <person name="Wang J."/>
            <person name="Shi W."/>
            <person name="Du L."/>
            <person name="Sun Y."/>
            <person name="Zhan W."/>
            <person name="Jiang J."/>
            <person name="Wang Q."/>
            <person name="Zhang B."/>
            <person name="Ji P."/>
            <person name="Sakyi L.B."/>
            <person name="Cui X."/>
            <person name="Yuan T."/>
            <person name="Jiang B."/>
            <person name="Yang W."/>
            <person name="Lam T.T.-Y."/>
            <person name="Chang Q."/>
            <person name="Ding S."/>
            <person name="Wang X."/>
            <person name="Zhu J."/>
            <person name="Ruan X."/>
            <person name="Zhao L."/>
            <person name="Wei J."/>
            <person name="Que T."/>
            <person name="Du C."/>
            <person name="Cheng J."/>
            <person name="Dai P."/>
            <person name="Han X."/>
            <person name="Huang E."/>
            <person name="Gao Y."/>
            <person name="Liu J."/>
            <person name="Shao H."/>
            <person name="Ye R."/>
            <person name="Li L."/>
            <person name="Wei W."/>
            <person name="Wang X."/>
            <person name="Wang C."/>
            <person name="Huo Q."/>
            <person name="Li W."/>
            <person name="Guo W."/>
            <person name="Chen H."/>
            <person name="Chen S."/>
            <person name="Zhou L."/>
            <person name="Zhou L."/>
            <person name="Ni X."/>
            <person name="Tian J."/>
            <person name="Zhou Y."/>
            <person name="Sheng Y."/>
            <person name="Liu T."/>
            <person name="Pan Y."/>
            <person name="Xia L."/>
            <person name="Li J."/>
            <person name="Zhao F."/>
            <person name="Cao W."/>
        </authorList>
    </citation>
    <scope>NUCLEOTIDE SEQUENCE</scope>
    <source>
        <strain evidence="2">Rsan-2018</strain>
        <tissue evidence="2">Larvae</tissue>
    </source>
</reference>
<sequence length="330" mass="35404">MCSGEQQEKAASNARPSHAVAAETEWAADSGEEGEHGARSANGDEREDDDASAVSWASVEDTVTGESYLEGGEVRPGASAAARNTWWDKKGDDAPRGRKVPPLTDKHPSSSTEQDKSEKAPGGEDAPKHKETPGSSRQQPPPEPAQQHGGASQQRSWEEAQHGVQHGEARGKPNREEKLVADALAAQEAAATPSSDELEPGELVHAPTSPDSPNYTQQQTPPMPAGVGRGWHSRSRVSEAAHGGIRSQPRRLSSLCADTQSDGKRPQRSTKKARRDVAGRLRGRTSGSEHEEASAKQRASKQPATHDVNTDSDFFFFNFHRVIQAPDTAL</sequence>
<proteinExistence type="predicted"/>
<accession>A0A9D4SXX2</accession>
<keyword evidence="3" id="KW-1185">Reference proteome</keyword>
<dbReference type="AlphaFoldDB" id="A0A9D4SXX2"/>
<feature type="compositionally biased region" description="Basic and acidic residues" evidence="1">
    <location>
        <begin position="86"/>
        <end position="96"/>
    </location>
</feature>
<gene>
    <name evidence="2" type="ORF">HPB52_022538</name>
</gene>
<feature type="compositionally biased region" description="Low complexity" evidence="1">
    <location>
        <begin position="181"/>
        <end position="191"/>
    </location>
</feature>
<evidence type="ECO:0000313" key="2">
    <source>
        <dbReference type="EMBL" id="KAH7957741.1"/>
    </source>
</evidence>
<evidence type="ECO:0000256" key="1">
    <source>
        <dbReference type="SAM" id="MobiDB-lite"/>
    </source>
</evidence>
<evidence type="ECO:0000313" key="3">
    <source>
        <dbReference type="Proteomes" id="UP000821837"/>
    </source>
</evidence>